<evidence type="ECO:0000313" key="5">
    <source>
        <dbReference type="Proteomes" id="UP000002071"/>
    </source>
</evidence>
<sequence length="145" mass="15217">MLTGKHADGVGRTVEAEPAGSNPASRRFPQAIVGGGVLAVGLLATVGTASAQHGGGGMTGGGYGGFGIPGFGLAFWILLGLGIIGLFAYTRDGRRSRSGATSRADEGREHSDRAVDTLRERYARGELTDEEFETRRAKLVRQRSR</sequence>
<dbReference type="EMBL" id="CP001687">
    <property type="protein sequence ID" value="ACV11312.1"/>
    <property type="molecule type" value="Genomic_DNA"/>
</dbReference>
<keyword evidence="2" id="KW-0812">Transmembrane</keyword>
<evidence type="ECO:0000256" key="1">
    <source>
        <dbReference type="SAM" id="MobiDB-lite"/>
    </source>
</evidence>
<feature type="region of interest" description="Disordered" evidence="1">
    <location>
        <begin position="94"/>
        <end position="116"/>
    </location>
</feature>
<dbReference type="HOGENOM" id="CLU_1782476_0_0_2"/>
<reference evidence="4 5" key="1">
    <citation type="journal article" date="2009" name="Stand. Genomic Sci.">
        <title>Complete genome sequence of Halorhabdus utahensis type strain (AX-2).</title>
        <authorList>
            <person name="Anderson I."/>
            <person name="Tindall B.J."/>
            <person name="Pomrenke H."/>
            <person name="Goker M."/>
            <person name="Lapidus A."/>
            <person name="Nolan M."/>
            <person name="Copeland A."/>
            <person name="Glavina Del Rio T."/>
            <person name="Chen F."/>
            <person name="Tice H."/>
            <person name="Cheng J.F."/>
            <person name="Lucas S."/>
            <person name="Chertkov O."/>
            <person name="Bruce D."/>
            <person name="Brettin T."/>
            <person name="Detter J.C."/>
            <person name="Han C."/>
            <person name="Goodwin L."/>
            <person name="Land M."/>
            <person name="Hauser L."/>
            <person name="Chang Y.J."/>
            <person name="Jeffries C.D."/>
            <person name="Pitluck S."/>
            <person name="Pati A."/>
            <person name="Mavromatis K."/>
            <person name="Ivanova N."/>
            <person name="Ovchinnikova G."/>
            <person name="Chen A."/>
            <person name="Palaniappan K."/>
            <person name="Chain P."/>
            <person name="Rohde M."/>
            <person name="Bristow J."/>
            <person name="Eisen J.A."/>
            <person name="Markowitz V."/>
            <person name="Hugenholtz P."/>
            <person name="Kyrpides N.C."/>
            <person name="Klenk H.P."/>
        </authorList>
    </citation>
    <scope>NUCLEOTIDE SEQUENCE [LARGE SCALE GENOMIC DNA]</scope>
    <source>
        <strain evidence="5">DSM 12940 / JCM 11049 / AX-2</strain>
    </source>
</reference>
<evidence type="ECO:0000313" key="4">
    <source>
        <dbReference type="EMBL" id="ACV11312.1"/>
    </source>
</evidence>
<dbReference type="InterPro" id="IPR018649">
    <property type="entry name" value="SHOCT"/>
</dbReference>
<dbReference type="Proteomes" id="UP000002071">
    <property type="component" value="Chromosome"/>
</dbReference>
<dbReference type="GeneID" id="71811466"/>
<name>C7NMA4_HALUD</name>
<dbReference type="RefSeq" id="WP_015788888.1">
    <property type="nucleotide sequence ID" value="NC_013158.1"/>
</dbReference>
<evidence type="ECO:0000259" key="3">
    <source>
        <dbReference type="Pfam" id="PF09851"/>
    </source>
</evidence>
<evidence type="ECO:0000256" key="2">
    <source>
        <dbReference type="SAM" id="Phobius"/>
    </source>
</evidence>
<feature type="transmembrane region" description="Helical" evidence="2">
    <location>
        <begin position="31"/>
        <end position="51"/>
    </location>
</feature>
<dbReference type="eggNOG" id="arCOG03911">
    <property type="taxonomic scope" value="Archaea"/>
</dbReference>
<feature type="compositionally biased region" description="Basic and acidic residues" evidence="1">
    <location>
        <begin position="103"/>
        <end position="116"/>
    </location>
</feature>
<gene>
    <name evidence="4" type="ordered locus">Huta_1136</name>
</gene>
<feature type="transmembrane region" description="Helical" evidence="2">
    <location>
        <begin position="63"/>
        <end position="89"/>
    </location>
</feature>
<proteinExistence type="predicted"/>
<accession>C7NMA4</accession>
<dbReference type="Pfam" id="PF09851">
    <property type="entry name" value="SHOCT"/>
    <property type="match status" value="1"/>
</dbReference>
<feature type="domain" description="SHOCT" evidence="3">
    <location>
        <begin position="114"/>
        <end position="139"/>
    </location>
</feature>
<dbReference type="KEGG" id="hut:Huta_1136"/>
<keyword evidence="2" id="KW-0472">Membrane</keyword>
<feature type="region of interest" description="Disordered" evidence="1">
    <location>
        <begin position="1"/>
        <end position="27"/>
    </location>
</feature>
<dbReference type="STRING" id="519442.Huta_1136"/>
<dbReference type="AlphaFoldDB" id="C7NMA4"/>
<organism evidence="4 5">
    <name type="scientific">Halorhabdus utahensis (strain DSM 12940 / JCM 11049 / AX-2)</name>
    <dbReference type="NCBI Taxonomy" id="519442"/>
    <lineage>
        <taxon>Archaea</taxon>
        <taxon>Methanobacteriati</taxon>
        <taxon>Methanobacteriota</taxon>
        <taxon>Stenosarchaea group</taxon>
        <taxon>Halobacteria</taxon>
        <taxon>Halobacteriales</taxon>
        <taxon>Haloarculaceae</taxon>
        <taxon>Halorhabdus</taxon>
    </lineage>
</organism>
<protein>
    <recommendedName>
        <fullName evidence="3">SHOCT domain-containing protein</fullName>
    </recommendedName>
</protein>
<keyword evidence="5" id="KW-1185">Reference proteome</keyword>
<keyword evidence="2" id="KW-1133">Transmembrane helix</keyword>